<keyword evidence="2" id="KW-0808">Transferase</keyword>
<accession>A0A1W1BT56</accession>
<proteinExistence type="predicted"/>
<evidence type="ECO:0000256" key="1">
    <source>
        <dbReference type="SAM" id="Coils"/>
    </source>
</evidence>
<dbReference type="GO" id="GO:0016740">
    <property type="term" value="F:transferase activity"/>
    <property type="evidence" value="ECO:0007669"/>
    <property type="project" value="UniProtKB-KW"/>
</dbReference>
<evidence type="ECO:0000313" key="2">
    <source>
        <dbReference type="EMBL" id="SFV56696.1"/>
    </source>
</evidence>
<name>A0A1W1BT56_9ZZZZ</name>
<dbReference type="Gene3D" id="1.25.40.10">
    <property type="entry name" value="Tetratricopeptide repeat domain"/>
    <property type="match status" value="1"/>
</dbReference>
<gene>
    <name evidence="2" type="ORF">MNB_SM-7-430</name>
</gene>
<dbReference type="Pfam" id="PF13174">
    <property type="entry name" value="TPR_6"/>
    <property type="match status" value="2"/>
</dbReference>
<protein>
    <submittedName>
        <fullName evidence="2">TPR repeat containing exported protein Putative periplasmic protein contains a protein prenylyltransferase domain</fullName>
    </submittedName>
</protein>
<dbReference type="EMBL" id="FPHB01000038">
    <property type="protein sequence ID" value="SFV56696.1"/>
    <property type="molecule type" value="Genomic_DNA"/>
</dbReference>
<reference evidence="2" key="1">
    <citation type="submission" date="2016-10" db="EMBL/GenBank/DDBJ databases">
        <authorList>
            <person name="de Groot N.N."/>
        </authorList>
    </citation>
    <scope>NUCLEOTIDE SEQUENCE</scope>
</reference>
<dbReference type="InterPro" id="IPR019734">
    <property type="entry name" value="TPR_rpt"/>
</dbReference>
<keyword evidence="1" id="KW-0175">Coiled coil</keyword>
<feature type="coiled-coil region" evidence="1">
    <location>
        <begin position="65"/>
        <end position="120"/>
    </location>
</feature>
<dbReference type="AlphaFoldDB" id="A0A1W1BT56"/>
<dbReference type="InterPro" id="IPR011990">
    <property type="entry name" value="TPR-like_helical_dom_sf"/>
</dbReference>
<dbReference type="SUPFAM" id="SSF48452">
    <property type="entry name" value="TPR-like"/>
    <property type="match status" value="1"/>
</dbReference>
<sequence length="304" mass="34881">MKIINSLLLLSIPFALFADEPSAYGAGNLESPNPYGLTPEERVLLETKKELKHVKIETKTQDSKVNSLRERIDGLQSIVEGLAQKNHKLQLQLRKLSKNIQEDETNVDKYEKRLEAIAVQNSTDISHLKNALSDINATLFDLNKKVSEDYVSKKELEKVIADFNAFKKLVASEFKRLSKDSDASLSKLSKAKILKEAERAYAKKHYTKAIKYYKYLLAHNYKPARSSFKLGEIYYYKRDYATALAYYKESAKRYSKAKWMPTLMLHTAFSMKYTGDKANAKRFFEALIKKYPSSKAAKIAKKHL</sequence>
<organism evidence="2">
    <name type="scientific">hydrothermal vent metagenome</name>
    <dbReference type="NCBI Taxonomy" id="652676"/>
    <lineage>
        <taxon>unclassified sequences</taxon>
        <taxon>metagenomes</taxon>
        <taxon>ecological metagenomes</taxon>
    </lineage>
</organism>
<dbReference type="Gene3D" id="1.10.287.1490">
    <property type="match status" value="1"/>
</dbReference>